<dbReference type="PANTHER" id="PTHR33736:SF13">
    <property type="entry name" value="OS11G0155100 PROTEIN"/>
    <property type="match status" value="1"/>
</dbReference>
<sequence>MTLPKYLPQRQTSTMVVKDEAVSNTTGNFSALHPDIIDAHILTRLDGPSLATASCSSATLRHLSSRQQLWTHVCHSTWPSTTAPRVSRLISTFPDGGPRAFFAQSFPLPLSEPVGPDTCASSSDSPSELISAVDVHYRDELIFSKVQETETVTGWFRCSPFRIDLLEPKDVIPTSIRHPEGEDTCSNLMEDIVLSWIVIDPVSHRAVNLSSHKPVSVQRHWLTGEVQVRFASILPAQNQKKGPIRTAKGDVQCAIMMTCGKSEGGDMQVKEVCMEMENMDGMHLNGKDSLVILDRALKGKRGKSMNKEEEGRRRYEEYVEMKKERKERKLRTEGALDVFCVAFGVLVFLGFWGFVWYR</sequence>
<dbReference type="SUPFAM" id="SSF81383">
    <property type="entry name" value="F-box domain"/>
    <property type="match status" value="1"/>
</dbReference>
<name>A0AAV1CQP9_OLDCO</name>
<dbReference type="Gene3D" id="1.20.1280.50">
    <property type="match status" value="1"/>
</dbReference>
<organism evidence="2 3">
    <name type="scientific">Oldenlandia corymbosa var. corymbosa</name>
    <dbReference type="NCBI Taxonomy" id="529605"/>
    <lineage>
        <taxon>Eukaryota</taxon>
        <taxon>Viridiplantae</taxon>
        <taxon>Streptophyta</taxon>
        <taxon>Embryophyta</taxon>
        <taxon>Tracheophyta</taxon>
        <taxon>Spermatophyta</taxon>
        <taxon>Magnoliopsida</taxon>
        <taxon>eudicotyledons</taxon>
        <taxon>Gunneridae</taxon>
        <taxon>Pentapetalae</taxon>
        <taxon>asterids</taxon>
        <taxon>lamiids</taxon>
        <taxon>Gentianales</taxon>
        <taxon>Rubiaceae</taxon>
        <taxon>Rubioideae</taxon>
        <taxon>Spermacoceae</taxon>
        <taxon>Hedyotis-Oldenlandia complex</taxon>
        <taxon>Oldenlandia</taxon>
    </lineage>
</organism>
<dbReference type="InterPro" id="IPR045283">
    <property type="entry name" value="AT3G44326-like"/>
</dbReference>
<proteinExistence type="predicted"/>
<evidence type="ECO:0000313" key="3">
    <source>
        <dbReference type="Proteomes" id="UP001161247"/>
    </source>
</evidence>
<dbReference type="PANTHER" id="PTHR33736">
    <property type="entry name" value="F-BOX PROTEIN-RELATED"/>
    <property type="match status" value="1"/>
</dbReference>
<keyword evidence="1" id="KW-0812">Transmembrane</keyword>
<reference evidence="2" key="1">
    <citation type="submission" date="2023-03" db="EMBL/GenBank/DDBJ databases">
        <authorList>
            <person name="Julca I."/>
        </authorList>
    </citation>
    <scope>NUCLEOTIDE SEQUENCE</scope>
</reference>
<keyword evidence="1" id="KW-0472">Membrane</keyword>
<evidence type="ECO:0000313" key="2">
    <source>
        <dbReference type="EMBL" id="CAI9097670.1"/>
    </source>
</evidence>
<protein>
    <submittedName>
        <fullName evidence="2">OLC1v1034139C1</fullName>
    </submittedName>
</protein>
<dbReference type="AlphaFoldDB" id="A0AAV1CQP9"/>
<dbReference type="EMBL" id="OX459120">
    <property type="protein sequence ID" value="CAI9097670.1"/>
    <property type="molecule type" value="Genomic_DNA"/>
</dbReference>
<keyword evidence="3" id="KW-1185">Reference proteome</keyword>
<keyword evidence="1" id="KW-1133">Transmembrane helix</keyword>
<dbReference type="InterPro" id="IPR036047">
    <property type="entry name" value="F-box-like_dom_sf"/>
</dbReference>
<dbReference type="Proteomes" id="UP001161247">
    <property type="component" value="Chromosome 3"/>
</dbReference>
<gene>
    <name evidence="2" type="ORF">OLC1_LOCUS8100</name>
</gene>
<feature type="transmembrane region" description="Helical" evidence="1">
    <location>
        <begin position="335"/>
        <end position="357"/>
    </location>
</feature>
<evidence type="ECO:0000256" key="1">
    <source>
        <dbReference type="SAM" id="Phobius"/>
    </source>
</evidence>
<accession>A0AAV1CQP9</accession>